<proteinExistence type="predicted"/>
<comment type="caution">
    <text evidence="4">The sequence shown here is derived from an EMBL/GenBank/DDBJ whole genome shotgun (WGS) entry which is preliminary data.</text>
</comment>
<reference evidence="4 5" key="1">
    <citation type="journal article" date="2013" name="Genome Announc.">
        <title>Genome Sequence of Streptomyces violaceusniger Strain SPC6, a Halotolerant Streptomycete That Exhibits Rapid Growth and Development.</title>
        <authorList>
            <person name="Chen X."/>
            <person name="Zhang B."/>
            <person name="Zhang W."/>
            <person name="Wu X."/>
            <person name="Zhang M."/>
            <person name="Chen T."/>
            <person name="Liu G."/>
            <person name="Dyson P."/>
        </authorList>
    </citation>
    <scope>NUCLEOTIDE SEQUENCE [LARGE SCALE GENOMIC DNA]</scope>
    <source>
        <strain evidence="4 5">SPC6</strain>
    </source>
</reference>
<keyword evidence="5" id="KW-1185">Reference proteome</keyword>
<dbReference type="STRING" id="1306406.J116_002215"/>
<evidence type="ECO:0000259" key="3">
    <source>
        <dbReference type="Pfam" id="PF00188"/>
    </source>
</evidence>
<protein>
    <recommendedName>
        <fullName evidence="3">SCP domain-containing protein</fullName>
    </recommendedName>
</protein>
<dbReference type="OrthoDB" id="68195at2"/>
<evidence type="ECO:0000256" key="2">
    <source>
        <dbReference type="SAM" id="Phobius"/>
    </source>
</evidence>
<sequence>MQQHPRDPQERPGRTRQEAGRHGRRRRSGGRRAAAAQHRHARRRWTYQGIGTVVAGTVAVAAVAAGTFVLGGTGDDSGGSLASRTVAPVPSLDGGATGTPAPTATTGAGIPSALPSASAAPSASARPATATPAPTKSAAASPAARATTPRKRPSAAPDTATTRADGAEPYRSRASQSGGSGGRGDHISRVIELANAERAKAGCPALRANSLLQRAAQGHADDMAARDYYEHDTPEGLSAGDRIEAAGYRWSTWAENIHRGPGDPATAVRDWMKSPGHRANILNCAFRDIGVGVNMRSNGPWWVQNFGASA</sequence>
<organism evidence="4 5">
    <name type="scientific">Streptomyces thermolilacinus SPC6</name>
    <dbReference type="NCBI Taxonomy" id="1306406"/>
    <lineage>
        <taxon>Bacteria</taxon>
        <taxon>Bacillati</taxon>
        <taxon>Actinomycetota</taxon>
        <taxon>Actinomycetes</taxon>
        <taxon>Kitasatosporales</taxon>
        <taxon>Streptomycetaceae</taxon>
        <taxon>Streptomyces</taxon>
    </lineage>
</organism>
<dbReference type="Proteomes" id="UP000095329">
    <property type="component" value="Unassembled WGS sequence"/>
</dbReference>
<dbReference type="AlphaFoldDB" id="A0A1D3DMB9"/>
<accession>A0A1D3DMB9</accession>
<name>A0A1D3DMB9_9ACTN</name>
<feature type="region of interest" description="Disordered" evidence="1">
    <location>
        <begin position="73"/>
        <end position="186"/>
    </location>
</feature>
<dbReference type="Pfam" id="PF00188">
    <property type="entry name" value="CAP"/>
    <property type="match status" value="1"/>
</dbReference>
<dbReference type="eggNOG" id="COG2340">
    <property type="taxonomic scope" value="Bacteria"/>
</dbReference>
<keyword evidence="2" id="KW-0812">Transmembrane</keyword>
<gene>
    <name evidence="4" type="ORF">J116_002215</name>
</gene>
<dbReference type="EMBL" id="ASHX02000001">
    <property type="protein sequence ID" value="OEJ93457.1"/>
    <property type="molecule type" value="Genomic_DNA"/>
</dbReference>
<feature type="region of interest" description="Disordered" evidence="1">
    <location>
        <begin position="1"/>
        <end position="41"/>
    </location>
</feature>
<keyword evidence="2" id="KW-1133">Transmembrane helix</keyword>
<evidence type="ECO:0000256" key="1">
    <source>
        <dbReference type="SAM" id="MobiDB-lite"/>
    </source>
</evidence>
<dbReference type="CDD" id="cd05379">
    <property type="entry name" value="CAP_bacterial"/>
    <property type="match status" value="1"/>
</dbReference>
<feature type="compositionally biased region" description="Low complexity" evidence="1">
    <location>
        <begin position="98"/>
        <end position="147"/>
    </location>
</feature>
<feature type="transmembrane region" description="Helical" evidence="2">
    <location>
        <begin position="49"/>
        <end position="70"/>
    </location>
</feature>
<dbReference type="InterPro" id="IPR014044">
    <property type="entry name" value="CAP_dom"/>
</dbReference>
<dbReference type="PANTHER" id="PTHR31157">
    <property type="entry name" value="SCP DOMAIN-CONTAINING PROTEIN"/>
    <property type="match status" value="1"/>
</dbReference>
<feature type="compositionally biased region" description="Basic and acidic residues" evidence="1">
    <location>
        <begin position="1"/>
        <end position="21"/>
    </location>
</feature>
<evidence type="ECO:0000313" key="4">
    <source>
        <dbReference type="EMBL" id="OEJ93457.1"/>
    </source>
</evidence>
<keyword evidence="2" id="KW-0472">Membrane</keyword>
<dbReference type="RefSeq" id="WP_023590993.1">
    <property type="nucleotide sequence ID" value="NZ_ASHX02000001.1"/>
</dbReference>
<feature type="domain" description="SCP" evidence="3">
    <location>
        <begin position="192"/>
        <end position="306"/>
    </location>
</feature>
<evidence type="ECO:0000313" key="5">
    <source>
        <dbReference type="Proteomes" id="UP000095329"/>
    </source>
</evidence>
<dbReference type="SUPFAM" id="SSF55797">
    <property type="entry name" value="PR-1-like"/>
    <property type="match status" value="1"/>
</dbReference>
<dbReference type="InterPro" id="IPR035940">
    <property type="entry name" value="CAP_sf"/>
</dbReference>
<dbReference type="PANTHER" id="PTHR31157:SF1">
    <property type="entry name" value="SCP DOMAIN-CONTAINING PROTEIN"/>
    <property type="match status" value="1"/>
</dbReference>
<dbReference type="Gene3D" id="3.40.33.10">
    <property type="entry name" value="CAP"/>
    <property type="match status" value="1"/>
</dbReference>